<keyword evidence="1" id="KW-0732">Signal</keyword>
<evidence type="ECO:0000313" key="3">
    <source>
        <dbReference type="Proteomes" id="UP001225605"/>
    </source>
</evidence>
<gene>
    <name evidence="2" type="ORF">CKY47_31415</name>
</gene>
<feature type="signal peptide" evidence="1">
    <location>
        <begin position="1"/>
        <end position="24"/>
    </location>
</feature>
<keyword evidence="3" id="KW-1185">Reference proteome</keyword>
<evidence type="ECO:0000256" key="1">
    <source>
        <dbReference type="SAM" id="SignalP"/>
    </source>
</evidence>
<organism evidence="2 3">
    <name type="scientific">Saccharothrix yanglingensis</name>
    <dbReference type="NCBI Taxonomy" id="659496"/>
    <lineage>
        <taxon>Bacteria</taxon>
        <taxon>Bacillati</taxon>
        <taxon>Actinomycetota</taxon>
        <taxon>Actinomycetes</taxon>
        <taxon>Pseudonocardiales</taxon>
        <taxon>Pseudonocardiaceae</taxon>
        <taxon>Saccharothrix</taxon>
    </lineage>
</organism>
<protein>
    <submittedName>
        <fullName evidence="2">Uncharacterized protein</fullName>
    </submittedName>
</protein>
<dbReference type="Proteomes" id="UP001225605">
    <property type="component" value="Unassembled WGS sequence"/>
</dbReference>
<accession>A0ABU0X9K5</accession>
<dbReference type="EMBL" id="NSDM01000018">
    <property type="protein sequence ID" value="MDQ2588393.1"/>
    <property type="molecule type" value="Genomic_DNA"/>
</dbReference>
<name>A0ABU0X9K5_9PSEU</name>
<sequence length="178" mass="18844">MMRSRMSLTVVGAVVALAASAVLAQSGVSVAQPPVRVDQAVEHLGAQVDLPAGAWTDTPLEVELPRVGVYALDADVRGRLSGIPSVNTYISARLWNDTSDSVVPDSERLVNQIIDHNTGDALTGSNQTAPISELVRVDGPTTIRLQARRIDAVGSATVAQIYSDGAGRTSLRFERVSR</sequence>
<comment type="caution">
    <text evidence="2">The sequence shown here is derived from an EMBL/GenBank/DDBJ whole genome shotgun (WGS) entry which is preliminary data.</text>
</comment>
<reference evidence="2 3" key="1">
    <citation type="submission" date="2017-06" db="EMBL/GenBank/DDBJ databases">
        <title>Cultured bacterium strain Saccharothrix yanglingensis Hhs.015.</title>
        <authorList>
            <person name="Xia Y."/>
        </authorList>
    </citation>
    <scope>NUCLEOTIDE SEQUENCE [LARGE SCALE GENOMIC DNA]</scope>
    <source>
        <strain evidence="2 3">Hhs.015</strain>
    </source>
</reference>
<proteinExistence type="predicted"/>
<evidence type="ECO:0000313" key="2">
    <source>
        <dbReference type="EMBL" id="MDQ2588393.1"/>
    </source>
</evidence>
<feature type="chain" id="PRO_5046273823" evidence="1">
    <location>
        <begin position="25"/>
        <end position="178"/>
    </location>
</feature>